<gene>
    <name evidence="2" type="ORF">TCE0_047r17914</name>
</gene>
<dbReference type="EMBL" id="DF933843">
    <property type="protein sequence ID" value="GAM43253.1"/>
    <property type="molecule type" value="Genomic_DNA"/>
</dbReference>
<reference evidence="3" key="1">
    <citation type="journal article" date="2015" name="Genome Announc.">
        <title>Draft genome sequence of Talaromyces cellulolyticus strain Y-94, a source of lignocellulosic biomass-degrading enzymes.</title>
        <authorList>
            <person name="Fujii T."/>
            <person name="Koike H."/>
            <person name="Sawayama S."/>
            <person name="Yano S."/>
            <person name="Inoue H."/>
        </authorList>
    </citation>
    <scope>NUCLEOTIDE SEQUENCE [LARGE SCALE GENOMIC DNA]</scope>
    <source>
        <strain evidence="3">Y-94</strain>
    </source>
</reference>
<dbReference type="AlphaFoldDB" id="A0A0B8N6M8"/>
<evidence type="ECO:0000313" key="3">
    <source>
        <dbReference type="Proteomes" id="UP000053095"/>
    </source>
</evidence>
<feature type="chain" id="PRO_5002120908" evidence="1">
    <location>
        <begin position="19"/>
        <end position="194"/>
    </location>
</feature>
<evidence type="ECO:0000313" key="2">
    <source>
        <dbReference type="EMBL" id="GAM43253.1"/>
    </source>
</evidence>
<proteinExistence type="predicted"/>
<accession>A0A0B8N6M8</accession>
<protein>
    <submittedName>
        <fullName evidence="2">Uncharacterized protein</fullName>
    </submittedName>
</protein>
<organism evidence="2 3">
    <name type="scientific">Talaromyces pinophilus</name>
    <name type="common">Penicillium pinophilum</name>
    <dbReference type="NCBI Taxonomy" id="128442"/>
    <lineage>
        <taxon>Eukaryota</taxon>
        <taxon>Fungi</taxon>
        <taxon>Dikarya</taxon>
        <taxon>Ascomycota</taxon>
        <taxon>Pezizomycotina</taxon>
        <taxon>Eurotiomycetes</taxon>
        <taxon>Eurotiomycetidae</taxon>
        <taxon>Eurotiales</taxon>
        <taxon>Trichocomaceae</taxon>
        <taxon>Talaromyces</taxon>
        <taxon>Talaromyces sect. Talaromyces</taxon>
    </lineage>
</organism>
<name>A0A0B8N6M8_TALPI</name>
<keyword evidence="3" id="KW-1185">Reference proteome</keyword>
<evidence type="ECO:0000256" key="1">
    <source>
        <dbReference type="SAM" id="SignalP"/>
    </source>
</evidence>
<dbReference type="Proteomes" id="UP000053095">
    <property type="component" value="Unassembled WGS sequence"/>
</dbReference>
<keyword evidence="1" id="KW-0732">Signal</keyword>
<sequence>MKFTGIAAAFALAGAVSAVAIPRGTVTTSLDSTLNQLNSLLNSVEPSLSSLVNNAETDLDLNALEADLTQIKTLITALVGAPAKREIVQGATETVGYAVNTVGSVAAPAVNEVGSLAPLAKRDVVSTAVGDITSLLSNPVSTVESILPLANNLCSGIESNVPLTQTVGELTALTQGVATYAKLPLSLVQLPTSN</sequence>
<feature type="signal peptide" evidence="1">
    <location>
        <begin position="1"/>
        <end position="18"/>
    </location>
</feature>